<comment type="function">
    <text evidence="7">Catalyzes the formation of 4-diphosphocytidyl-2-C-methyl-D-erythritol from CTP and 2-C-methyl-D-erythritol 4-phosphate (MEP).</text>
</comment>
<dbReference type="Proteomes" id="UP000431451">
    <property type="component" value="Unassembled WGS sequence"/>
</dbReference>
<evidence type="ECO:0000256" key="4">
    <source>
        <dbReference type="ARBA" id="ARBA00022679"/>
    </source>
</evidence>
<feature type="site" description="Positions MEP for the nucleophilic attack" evidence="7">
    <location>
        <position position="208"/>
    </location>
</feature>
<dbReference type="EMBL" id="PDCJ01000003">
    <property type="protein sequence ID" value="PEG29719.1"/>
    <property type="molecule type" value="Genomic_DNA"/>
</dbReference>
<evidence type="ECO:0000256" key="7">
    <source>
        <dbReference type="HAMAP-Rule" id="MF_00108"/>
    </source>
</evidence>
<evidence type="ECO:0000256" key="1">
    <source>
        <dbReference type="ARBA" id="ARBA00001282"/>
    </source>
</evidence>
<evidence type="ECO:0000256" key="6">
    <source>
        <dbReference type="ARBA" id="ARBA00023229"/>
    </source>
</evidence>
<dbReference type="Gene3D" id="3.90.550.10">
    <property type="entry name" value="Spore Coat Polysaccharide Biosynthesis Protein SpsA, Chain A"/>
    <property type="match status" value="1"/>
</dbReference>
<reference evidence="10 12" key="1">
    <citation type="submission" date="2017-10" db="EMBL/GenBank/DDBJ databases">
        <title>Effective Description of Clostridium neonatale sp. nov. linked to necrotizing enterocolitis in neonates and a clarification of species assignable to the genus Clostridium (Prazmowski 1880) emend. Lawson and Rainey 2016.</title>
        <authorList>
            <person name="Bernard K."/>
            <person name="Burdz T."/>
            <person name="Wiebe D."/>
            <person name="Balcewich B."/>
            <person name="Alfa M."/>
            <person name="Bernier A.-M."/>
        </authorList>
    </citation>
    <scope>NUCLEOTIDE SEQUENCE [LARGE SCALE GENOMIC DNA]</scope>
    <source>
        <strain evidence="10 12">LCDC99A005</strain>
    </source>
</reference>
<dbReference type="GO" id="GO:0050518">
    <property type="term" value="F:2-C-methyl-D-erythritol 4-phosphate cytidylyltransferase activity"/>
    <property type="evidence" value="ECO:0007669"/>
    <property type="project" value="UniProtKB-UniRule"/>
</dbReference>
<dbReference type="InterPro" id="IPR029044">
    <property type="entry name" value="Nucleotide-diphossugar_trans"/>
</dbReference>
<comment type="similarity">
    <text evidence="3 7">Belongs to the IspD/TarI cytidylyltransferase family. IspD subfamily.</text>
</comment>
<comment type="catalytic activity">
    <reaction evidence="1 7">
        <text>2-C-methyl-D-erythritol 4-phosphate + CTP + H(+) = 4-CDP-2-C-methyl-D-erythritol + diphosphate</text>
        <dbReference type="Rhea" id="RHEA:13429"/>
        <dbReference type="ChEBI" id="CHEBI:15378"/>
        <dbReference type="ChEBI" id="CHEBI:33019"/>
        <dbReference type="ChEBI" id="CHEBI:37563"/>
        <dbReference type="ChEBI" id="CHEBI:57823"/>
        <dbReference type="ChEBI" id="CHEBI:58262"/>
        <dbReference type="EC" id="2.7.7.60"/>
    </reaction>
</comment>
<evidence type="ECO:0000256" key="2">
    <source>
        <dbReference type="ARBA" id="ARBA00004787"/>
    </source>
</evidence>
<dbReference type="HAMAP" id="MF_00108">
    <property type="entry name" value="IspD"/>
    <property type="match status" value="1"/>
</dbReference>
<dbReference type="PANTHER" id="PTHR32125:SF4">
    <property type="entry name" value="2-C-METHYL-D-ERYTHRITOL 4-PHOSPHATE CYTIDYLYLTRANSFERASE, CHLOROPLASTIC"/>
    <property type="match status" value="1"/>
</dbReference>
<evidence type="ECO:0000313" key="13">
    <source>
        <dbReference type="Proteomes" id="UP000431451"/>
    </source>
</evidence>
<dbReference type="Proteomes" id="UP000220840">
    <property type="component" value="Unassembled WGS sequence"/>
</dbReference>
<dbReference type="GeneID" id="68875484"/>
<dbReference type="OrthoDB" id="9806837at2"/>
<dbReference type="EMBL" id="UWJD01000001">
    <property type="protein sequence ID" value="VCT82612.1"/>
    <property type="molecule type" value="Genomic_DNA"/>
</dbReference>
<keyword evidence="6 7" id="KW-0414">Isoprene biosynthesis</keyword>
<reference evidence="8" key="3">
    <citation type="submission" date="2021-10" db="EMBL/GenBank/DDBJ databases">
        <authorList>
            <person name="Mesa V."/>
        </authorList>
    </citation>
    <scope>NUCLEOTIDE SEQUENCE</scope>
    <source>
        <strain evidence="8">CC3_PB</strain>
    </source>
</reference>
<dbReference type="InterPro" id="IPR001228">
    <property type="entry name" value="IspD"/>
</dbReference>
<dbReference type="NCBIfam" id="TIGR00453">
    <property type="entry name" value="ispD"/>
    <property type="match status" value="1"/>
</dbReference>
<dbReference type="InterPro" id="IPR034683">
    <property type="entry name" value="IspD/TarI"/>
</dbReference>
<evidence type="ECO:0000313" key="10">
    <source>
        <dbReference type="EMBL" id="PEG29719.1"/>
    </source>
</evidence>
<reference evidence="11 13" key="2">
    <citation type="submission" date="2018-06" db="EMBL/GenBank/DDBJ databases">
        <authorList>
            <consortium name="IHU Genomes"/>
        </authorList>
    </citation>
    <scope>NUCLEOTIDE SEQUENCE [LARGE SCALE GENOMIC DNA]</scope>
    <source>
        <strain evidence="11 13">NEC25</strain>
    </source>
</reference>
<dbReference type="EC" id="2.7.7.60" evidence="7"/>
<evidence type="ECO:0000313" key="11">
    <source>
        <dbReference type="EMBL" id="VCT82612.1"/>
    </source>
</evidence>
<evidence type="ECO:0000256" key="5">
    <source>
        <dbReference type="ARBA" id="ARBA00022695"/>
    </source>
</evidence>
<sequence length="224" mass="25460">MVTAILLAGGKGTRMGTSKSKQFIEIKDKPILYYTIKLFMDNDLIDNIILVLSKDDTEYCKNEVLKKYNLKVNKIVEGGSERQESVYNGLLAVNNSDIVLIHDAARPFTSERIINDSIKYAKKYKATAPGVMPKDTIKIKNEKNFSVETLDRKKLVSIQTPQAFDYNMIYECHSKVKEMGISVTDDTMVAELFGNEVYIFQGEYTNIKITTPEDMILAEYLVKI</sequence>
<dbReference type="FunFam" id="3.90.550.10:FF:000003">
    <property type="entry name" value="2-C-methyl-D-erythritol 4-phosphate cytidylyltransferase"/>
    <property type="match status" value="1"/>
</dbReference>
<dbReference type="EMBL" id="CAKJVE010000004">
    <property type="protein sequence ID" value="CAG9703293.1"/>
    <property type="molecule type" value="Genomic_DNA"/>
</dbReference>
<organism evidence="10 12">
    <name type="scientific">Clostridium neonatale</name>
    <dbReference type="NCBI Taxonomy" id="137838"/>
    <lineage>
        <taxon>Bacteria</taxon>
        <taxon>Bacillati</taxon>
        <taxon>Bacillota</taxon>
        <taxon>Clostridia</taxon>
        <taxon>Eubacteriales</taxon>
        <taxon>Clostridiaceae</taxon>
        <taxon>Clostridium</taxon>
    </lineage>
</organism>
<name>A0A2A7MDP3_9CLOT</name>
<comment type="pathway">
    <text evidence="2 7">Isoprenoid biosynthesis; isopentenyl diphosphate biosynthesis via DXP pathway; isopentenyl diphosphate from 1-deoxy-D-xylulose 5-phosphate: step 2/6.</text>
</comment>
<dbReference type="SUPFAM" id="SSF53448">
    <property type="entry name" value="Nucleotide-diphospho-sugar transferases"/>
    <property type="match status" value="1"/>
</dbReference>
<dbReference type="PROSITE" id="PS01295">
    <property type="entry name" value="ISPD"/>
    <property type="match status" value="1"/>
</dbReference>
<keyword evidence="5 7" id="KW-0548">Nucleotidyltransferase</keyword>
<evidence type="ECO:0000313" key="9">
    <source>
        <dbReference type="EMBL" id="CAI3599720.1"/>
    </source>
</evidence>
<dbReference type="Pfam" id="PF01128">
    <property type="entry name" value="IspD"/>
    <property type="match status" value="1"/>
</dbReference>
<proteinExistence type="inferred from homology"/>
<feature type="site" description="Transition state stabilizer" evidence="7">
    <location>
        <position position="14"/>
    </location>
</feature>
<evidence type="ECO:0000313" key="12">
    <source>
        <dbReference type="Proteomes" id="UP000220840"/>
    </source>
</evidence>
<accession>A0A2A7MDP3</accession>
<keyword evidence="4 7" id="KW-0808">Transferase</keyword>
<feature type="site" description="Transition state stabilizer" evidence="7">
    <location>
        <position position="21"/>
    </location>
</feature>
<dbReference type="STRING" id="137838.GCA_001458595_00673"/>
<protein>
    <recommendedName>
        <fullName evidence="7">2-C-methyl-D-erythritol 4-phosphate cytidylyltransferase</fullName>
        <ecNumber evidence="7">2.7.7.60</ecNumber>
    </recommendedName>
    <alternativeName>
        <fullName evidence="7">4-diphosphocytidyl-2C-methyl-D-erythritol synthase</fullName>
    </alternativeName>
    <alternativeName>
        <fullName evidence="7">MEP cytidylyltransferase</fullName>
        <shortName evidence="7">MCT</shortName>
    </alternativeName>
</protein>
<dbReference type="RefSeq" id="WP_058293614.1">
    <property type="nucleotide sequence ID" value="NZ_CAKJVD010000034.1"/>
</dbReference>
<dbReference type="UniPathway" id="UPA00056">
    <property type="reaction ID" value="UER00093"/>
</dbReference>
<evidence type="ECO:0000313" key="8">
    <source>
        <dbReference type="EMBL" id="CAG9703293.1"/>
    </source>
</evidence>
<dbReference type="Proteomes" id="UP001189143">
    <property type="component" value="Unassembled WGS sequence"/>
</dbReference>
<dbReference type="PANTHER" id="PTHR32125">
    <property type="entry name" value="2-C-METHYL-D-ERYTHRITOL 4-PHOSPHATE CYTIDYLYLTRANSFERASE, CHLOROPLASTIC"/>
    <property type="match status" value="1"/>
</dbReference>
<dbReference type="InterPro" id="IPR050088">
    <property type="entry name" value="IspD/TarI_cytidylyltransf_bact"/>
</dbReference>
<dbReference type="AlphaFoldDB" id="A0A2A7MDP3"/>
<reference evidence="9" key="4">
    <citation type="submission" date="2022-10" db="EMBL/GenBank/DDBJ databases">
        <authorList>
            <person name="Aires J."/>
            <person name="Mesa V."/>
        </authorList>
    </citation>
    <scope>NUCLEOTIDE SEQUENCE</scope>
    <source>
        <strain evidence="9">Clostridium neonatale JD116</strain>
    </source>
</reference>
<gene>
    <name evidence="7 10" type="primary">ispD</name>
    <name evidence="9" type="ORF">CNEO2_310023</name>
    <name evidence="8" type="ORF">CNEO_40491</name>
    <name evidence="11" type="ORF">CNEONATNEC25_00171</name>
    <name evidence="10" type="ORF">CQ394_17445</name>
</gene>
<feature type="site" description="Positions MEP for the nucleophilic attack" evidence="7">
    <location>
        <position position="152"/>
    </location>
</feature>
<dbReference type="Proteomes" id="UP000789738">
    <property type="component" value="Unassembled WGS sequence"/>
</dbReference>
<dbReference type="CDD" id="cd02516">
    <property type="entry name" value="CDP-ME_synthetase"/>
    <property type="match status" value="1"/>
</dbReference>
<keyword evidence="12" id="KW-1185">Reference proteome</keyword>
<dbReference type="InterPro" id="IPR018294">
    <property type="entry name" value="ISPD_synthase_CS"/>
</dbReference>
<dbReference type="EMBL" id="CAMTCP010000228">
    <property type="protein sequence ID" value="CAI3599720.1"/>
    <property type="molecule type" value="Genomic_DNA"/>
</dbReference>
<dbReference type="GO" id="GO:0019288">
    <property type="term" value="P:isopentenyl diphosphate biosynthetic process, methylerythritol 4-phosphate pathway"/>
    <property type="evidence" value="ECO:0007669"/>
    <property type="project" value="UniProtKB-UniRule"/>
</dbReference>
<evidence type="ECO:0000256" key="3">
    <source>
        <dbReference type="ARBA" id="ARBA00009789"/>
    </source>
</evidence>